<sequence length="697" mass="77524">MTLAEHAGIFTSVVEGSISPQAVQSAFERLVRDRIHVVAELQKLTVKELEAVARPHYRGEKKARLVDMAYDVKLNDYGFLTVENGVLSISGFTHEDRVAGIRVRLAQLQESHLARYRENAIASREKRAQQVAYYKKALENPETVDEFKVFIKFNGEEKLSTEQRARYDALVTGHLRAKRESEGTANAVIQGVSSQADMALVQTKHTREHYDLFVVQLNRRVDASQFKELSTAAKRLNGWYSSYGRGGAIPGFQFKSKDAAEQFMTVGRGESVDTSESVAERKQLAKETAGGRLLVMADRIEAVASARLSATRKTNTARRARMASSAEASARADIALAKTMRNIAQAISDGSATHLDGLRERGQVEELISMLRSAKAAELSAAALAYSEWENRKDEPATEATVAFVTYPRYLAHADLLRNVIRNLDGIQGTIRLTERLRVLSNEAARKDRAIEVQDELVDALFAKLDQRAETLMPHTWVSSRDTRKRLARMGIESGEQLRMAIREFLRYRENKEGANRAVELERALIGQRIGIDFFPTPKLLAERMVGLAGVTQGVRILEPSAGNGNIAEAVRKAGVEPDVAEISSQLREILLAKGFNVVGWDFMDVTDRYDVIIQNPPFSNDIQHVRHAYSLLQDGGKLVSIVGEGAFIRQGKAETEFRSWLNEIAVEIEELPQGTFHDSSLMVTTGANARLITVTK</sequence>
<dbReference type="Gene3D" id="3.40.50.150">
    <property type="entry name" value="Vaccinia Virus protein VP39"/>
    <property type="match status" value="1"/>
</dbReference>
<evidence type="ECO:0000313" key="1">
    <source>
        <dbReference type="EMBL" id="MEC4720463.1"/>
    </source>
</evidence>
<evidence type="ECO:0000313" key="2">
    <source>
        <dbReference type="Proteomes" id="UP001352263"/>
    </source>
</evidence>
<dbReference type="InterPro" id="IPR029063">
    <property type="entry name" value="SAM-dependent_MTases_sf"/>
</dbReference>
<gene>
    <name evidence="1" type="ORF">RY831_14975</name>
</gene>
<dbReference type="RefSeq" id="WP_326507181.1">
    <property type="nucleotide sequence ID" value="NZ_JAWIIV010000011.1"/>
</dbReference>
<comment type="caution">
    <text evidence="1">The sequence shown here is derived from an EMBL/GenBank/DDBJ whole genome shotgun (WGS) entry which is preliminary data.</text>
</comment>
<dbReference type="SUPFAM" id="SSF53335">
    <property type="entry name" value="S-adenosyl-L-methionine-dependent methyltransferases"/>
    <property type="match status" value="1"/>
</dbReference>
<dbReference type="Proteomes" id="UP001352263">
    <property type="component" value="Unassembled WGS sequence"/>
</dbReference>
<dbReference type="EMBL" id="JAWIIV010000011">
    <property type="protein sequence ID" value="MEC4720463.1"/>
    <property type="molecule type" value="Genomic_DNA"/>
</dbReference>
<organism evidence="1 2">
    <name type="scientific">Noviherbaspirillum album</name>
    <dbReference type="NCBI Taxonomy" id="3080276"/>
    <lineage>
        <taxon>Bacteria</taxon>
        <taxon>Pseudomonadati</taxon>
        <taxon>Pseudomonadota</taxon>
        <taxon>Betaproteobacteria</taxon>
        <taxon>Burkholderiales</taxon>
        <taxon>Oxalobacteraceae</taxon>
        <taxon>Noviherbaspirillum</taxon>
    </lineage>
</organism>
<dbReference type="PRINTS" id="PR00507">
    <property type="entry name" value="N12N6MTFRASE"/>
</dbReference>
<name>A0ABU6JAA3_9BURK</name>
<dbReference type="InterPro" id="IPR002052">
    <property type="entry name" value="DNA_methylase_N6_adenine_CS"/>
</dbReference>
<keyword evidence="2" id="KW-1185">Reference proteome</keyword>
<accession>A0ABU6JAA3</accession>
<evidence type="ECO:0008006" key="3">
    <source>
        <dbReference type="Google" id="ProtNLM"/>
    </source>
</evidence>
<dbReference type="PROSITE" id="PS00092">
    <property type="entry name" value="N6_MTASE"/>
    <property type="match status" value="1"/>
</dbReference>
<protein>
    <recommendedName>
        <fullName evidence="3">Methyltransferase small domain-containing protein</fullName>
    </recommendedName>
</protein>
<reference evidence="1 2" key="1">
    <citation type="submission" date="2023-10" db="EMBL/GenBank/DDBJ databases">
        <title>Noviherbaspirillum sp. CPCC 100848 genome assembly.</title>
        <authorList>
            <person name="Li X.Y."/>
            <person name="Fang X.M."/>
        </authorList>
    </citation>
    <scope>NUCLEOTIDE SEQUENCE [LARGE SCALE GENOMIC DNA]</scope>
    <source>
        <strain evidence="1 2">CPCC 100848</strain>
    </source>
</reference>
<proteinExistence type="predicted"/>
<dbReference type="CDD" id="cd02440">
    <property type="entry name" value="AdoMet_MTases"/>
    <property type="match status" value="1"/>
</dbReference>